<feature type="compositionally biased region" description="Gly residues" evidence="3">
    <location>
        <begin position="673"/>
        <end position="722"/>
    </location>
</feature>
<feature type="region of interest" description="Disordered" evidence="3">
    <location>
        <begin position="518"/>
        <end position="733"/>
    </location>
</feature>
<keyword evidence="6" id="KW-1185">Reference proteome</keyword>
<dbReference type="Proteomes" id="UP000828390">
    <property type="component" value="Unassembled WGS sequence"/>
</dbReference>
<dbReference type="InterPro" id="IPR028816">
    <property type="entry name" value="Caprin"/>
</dbReference>
<accession>A0A9D4N0X6</accession>
<keyword evidence="2" id="KW-0175">Coiled coil</keyword>
<dbReference type="PANTHER" id="PTHR22922:SF19">
    <property type="entry name" value="CAPRIN HOMOLOG"/>
    <property type="match status" value="1"/>
</dbReference>
<comment type="similarity">
    <text evidence="1">Belongs to the caprin family.</text>
</comment>
<reference evidence="5" key="1">
    <citation type="journal article" date="2019" name="bioRxiv">
        <title>The Genome of the Zebra Mussel, Dreissena polymorpha: A Resource for Invasive Species Research.</title>
        <authorList>
            <person name="McCartney M.A."/>
            <person name="Auch B."/>
            <person name="Kono T."/>
            <person name="Mallez S."/>
            <person name="Zhang Y."/>
            <person name="Obille A."/>
            <person name="Becker A."/>
            <person name="Abrahante J.E."/>
            <person name="Garbe J."/>
            <person name="Badalamenti J.P."/>
            <person name="Herman A."/>
            <person name="Mangelson H."/>
            <person name="Liachko I."/>
            <person name="Sullivan S."/>
            <person name="Sone E.D."/>
            <person name="Koren S."/>
            <person name="Silverstein K.A.T."/>
            <person name="Beckman K.B."/>
            <person name="Gohl D.M."/>
        </authorList>
    </citation>
    <scope>NUCLEOTIDE SEQUENCE</scope>
    <source>
        <strain evidence="5">Duluth1</strain>
        <tissue evidence="5">Whole animal</tissue>
    </source>
</reference>
<feature type="compositionally biased region" description="Polar residues" evidence="3">
    <location>
        <begin position="558"/>
        <end position="574"/>
    </location>
</feature>
<organism evidence="5 6">
    <name type="scientific">Dreissena polymorpha</name>
    <name type="common">Zebra mussel</name>
    <name type="synonym">Mytilus polymorpha</name>
    <dbReference type="NCBI Taxonomy" id="45954"/>
    <lineage>
        <taxon>Eukaryota</taxon>
        <taxon>Metazoa</taxon>
        <taxon>Spiralia</taxon>
        <taxon>Lophotrochozoa</taxon>
        <taxon>Mollusca</taxon>
        <taxon>Bivalvia</taxon>
        <taxon>Autobranchia</taxon>
        <taxon>Heteroconchia</taxon>
        <taxon>Euheterodonta</taxon>
        <taxon>Imparidentia</taxon>
        <taxon>Neoheterodontei</taxon>
        <taxon>Myida</taxon>
        <taxon>Dreissenoidea</taxon>
        <taxon>Dreissenidae</taxon>
        <taxon>Dreissena</taxon>
    </lineage>
</organism>
<feature type="region of interest" description="Disordered" evidence="3">
    <location>
        <begin position="338"/>
        <end position="367"/>
    </location>
</feature>
<feature type="domain" description="Caprin-1 dimerization" evidence="4">
    <location>
        <begin position="204"/>
        <end position="319"/>
    </location>
</feature>
<dbReference type="PANTHER" id="PTHR22922">
    <property type="entry name" value="GPI-ANCHORED PROTEIN P137"/>
    <property type="match status" value="1"/>
</dbReference>
<evidence type="ECO:0000256" key="1">
    <source>
        <dbReference type="ARBA" id="ARBA00007950"/>
    </source>
</evidence>
<feature type="compositionally biased region" description="Acidic residues" evidence="3">
    <location>
        <begin position="355"/>
        <end position="364"/>
    </location>
</feature>
<dbReference type="InterPro" id="IPR041637">
    <property type="entry name" value="Caprin-1_dimer"/>
</dbReference>
<evidence type="ECO:0000256" key="2">
    <source>
        <dbReference type="SAM" id="Coils"/>
    </source>
</evidence>
<evidence type="ECO:0000313" key="6">
    <source>
        <dbReference type="Proteomes" id="UP000828390"/>
    </source>
</evidence>
<evidence type="ECO:0000256" key="3">
    <source>
        <dbReference type="SAM" id="MobiDB-lite"/>
    </source>
</evidence>
<evidence type="ECO:0000259" key="4">
    <source>
        <dbReference type="Pfam" id="PF18293"/>
    </source>
</evidence>
<protein>
    <recommendedName>
        <fullName evidence="4">Caprin-1 dimerization domain-containing protein</fullName>
    </recommendedName>
</protein>
<evidence type="ECO:0000313" key="5">
    <source>
        <dbReference type="EMBL" id="KAH3886116.1"/>
    </source>
</evidence>
<feature type="compositionally biased region" description="Polar residues" evidence="3">
    <location>
        <begin position="582"/>
        <end position="598"/>
    </location>
</feature>
<dbReference type="Pfam" id="PF18293">
    <property type="entry name" value="Caprin-1_dimer"/>
    <property type="match status" value="1"/>
</dbReference>
<proteinExistence type="inferred from homology"/>
<dbReference type="GO" id="GO:0005737">
    <property type="term" value="C:cytoplasm"/>
    <property type="evidence" value="ECO:0007669"/>
    <property type="project" value="TreeGrafter"/>
</dbReference>
<reference evidence="5" key="2">
    <citation type="submission" date="2020-11" db="EMBL/GenBank/DDBJ databases">
        <authorList>
            <person name="McCartney M.A."/>
            <person name="Auch B."/>
            <person name="Kono T."/>
            <person name="Mallez S."/>
            <person name="Becker A."/>
            <person name="Gohl D.M."/>
            <person name="Silverstein K.A.T."/>
            <person name="Koren S."/>
            <person name="Bechman K.B."/>
            <person name="Herman A."/>
            <person name="Abrahante J.E."/>
            <person name="Garbe J."/>
        </authorList>
    </citation>
    <scope>NUCLEOTIDE SEQUENCE</scope>
    <source>
        <strain evidence="5">Duluth1</strain>
        <tissue evidence="5">Whole animal</tissue>
    </source>
</reference>
<feature type="coiled-coil region" evidence="2">
    <location>
        <begin position="181"/>
        <end position="225"/>
    </location>
</feature>
<feature type="compositionally biased region" description="Gly residues" evidence="3">
    <location>
        <begin position="610"/>
        <end position="622"/>
    </location>
</feature>
<sequence>MYPQFVDHLMSELETRLMASESRYIAQHLLPKKAVDIIHEVAEKIFQAYQEELSVMRDEFQSEIRRWRTKWTRQGNPKADLQETLISMNEHIYPGIFAILNVAWMPVSTATAERSFSTTRRPTDPFKRVLNVVDKKVRNLEKRKVKLDAYRQKQDSGATLEKDQLVAVEKYGEVVTNLEFARDLQKQFSSINSDAEKLLKKQAKRGKSEKQMQELKRIREVLQLQGLLDSMGTDVVRQDFKTGKHGAIVLTEENLEQIDELYKLVSPVRGGDTDYLESLSEASEHIVNLLDAKDKPIGGSTYKTLKELLDLISQCGYFEHVSQEEGEKEDFELVQHEDVPAPDSEEVQSSLPPDVSEEEEEELEMQPSKVVMTRAEADAFFHTPVPAHAVNQQEVAAVFSQQQQQQARRPFQEIVSSVQGNFNFLQESTIEMEAKHREFSPHMDPAVVAAHPMPTTGYKPSYSEQSAYSDQIITSSAVEQSVYSQAQHAQKTFTNSGYALQSDNLFAGSGSGLLGNKVTSESGTLSHTKYDIPPQLPMPPGHEQSSQESSSDLDKKSFQMNPNATEFQLGYNQQGDDDLEESNNTSDDGFQGVTYTNTGFSRDQRRDGGGRGGFRGGRGGNRGNMSNGYSRGGRGNYQGYQQRSDYNRGGSEGHRGGSEGYPSYNNGSSGSYNNGGGFQKRGGEGGRGGGPRGGSRGGGPRGGGFNRGMGSARGTGRGGTQGFGRPNFNQQQP</sequence>
<dbReference type="EMBL" id="JAIWYP010000001">
    <property type="protein sequence ID" value="KAH3886116.1"/>
    <property type="molecule type" value="Genomic_DNA"/>
</dbReference>
<dbReference type="GO" id="GO:0003723">
    <property type="term" value="F:RNA binding"/>
    <property type="evidence" value="ECO:0007669"/>
    <property type="project" value="TreeGrafter"/>
</dbReference>
<comment type="caution">
    <text evidence="5">The sequence shown here is derived from an EMBL/GenBank/DDBJ whole genome shotgun (WGS) entry which is preliminary data.</text>
</comment>
<dbReference type="AlphaFoldDB" id="A0A9D4N0X6"/>
<feature type="compositionally biased region" description="Polar residues" evidence="3">
    <location>
        <begin position="518"/>
        <end position="527"/>
    </location>
</feature>
<name>A0A9D4N0X6_DREPO</name>
<feature type="compositionally biased region" description="Low complexity" evidence="3">
    <location>
        <begin position="660"/>
        <end position="672"/>
    </location>
</feature>
<gene>
    <name evidence="5" type="ORF">DPMN_010117</name>
</gene>